<sequence length="585" mass="64900">MEKVTSDISGLQVEDESTADRKLLIAIDFGTTFSGVAWAQTRRPDVQSVIIQWPDATTGGLEGVSSDKVPTELRYEHGECKWGFQVDDYGLRHQWFKLDLDPSQSRGISDLSRQFPDQHALPPGYSASSEKLCTDYLAALRSHTEEVLNFKLPSSVLRSTPIEYIITVPAVWSDLAQAKKLASAQAARIGKGLQIISEPEAAAIYALHAMDPHSIQVGDTFVLCDAGGGTVDLISYTVTELKPILQVAEAANGSGRLCGSTFLNRIFQKFIVEKLSLNDEWDEEVVEDAMKRFDLVTKKAFRGGTNEEFIIPVPGLADDAAQGVRRGKFKMSGADVKKIFDPVVDEVVALVRGQIAATNKKVKAVLMVGGFGQNAYLREMVRASVDSGIEVMQPPNGWTAVVRGALMKGLSQLEPETERVKVASRSARKHYGTEIMSKYDSSKHSKDTSWWDDYDGELKVFDMSWFITKGSPVTEDRAFIRKYHKVWKVSDGPRQTVAQDILVYSDPHDKGAPIYKEGSAVKHLARLTADLSCIPVGELTQRMGKDGLMYYVIYYEIEMTYYSAETKYALVYKSVKYASVTAEYV</sequence>
<proteinExistence type="predicted"/>
<evidence type="ECO:0008006" key="5">
    <source>
        <dbReference type="Google" id="ProtNLM"/>
    </source>
</evidence>
<dbReference type="Gene3D" id="3.30.420.40">
    <property type="match status" value="2"/>
</dbReference>
<reference evidence="3 4" key="1">
    <citation type="submission" date="2024-09" db="EMBL/GenBank/DDBJ databases">
        <title>Rethinking Asexuality: The Enigmatic Case of Functional Sexual Genes in Lepraria (Stereocaulaceae).</title>
        <authorList>
            <person name="Doellman M."/>
            <person name="Sun Y."/>
            <person name="Barcenas-Pena A."/>
            <person name="Lumbsch H.T."/>
            <person name="Grewe F."/>
        </authorList>
    </citation>
    <scope>NUCLEOTIDE SEQUENCE [LARGE SCALE GENOMIC DNA]</scope>
    <source>
        <strain evidence="3 4">Grewe 0041</strain>
    </source>
</reference>
<dbReference type="SUPFAM" id="SSF53067">
    <property type="entry name" value="Actin-like ATPase domain"/>
    <property type="match status" value="2"/>
</dbReference>
<keyword evidence="2" id="KW-0067">ATP-binding</keyword>
<keyword evidence="4" id="KW-1185">Reference proteome</keyword>
<gene>
    <name evidence="3" type="ORF">ABVK25_012490</name>
</gene>
<dbReference type="InterPro" id="IPR043129">
    <property type="entry name" value="ATPase_NBD"/>
</dbReference>
<evidence type="ECO:0000256" key="2">
    <source>
        <dbReference type="ARBA" id="ARBA00022840"/>
    </source>
</evidence>
<dbReference type="PANTHER" id="PTHR14187">
    <property type="entry name" value="ALPHA KINASE/ELONGATION FACTOR 2 KINASE"/>
    <property type="match status" value="1"/>
</dbReference>
<name>A0ABR4AE19_9LECA</name>
<evidence type="ECO:0000313" key="4">
    <source>
        <dbReference type="Proteomes" id="UP001590951"/>
    </source>
</evidence>
<keyword evidence="1" id="KW-0547">Nucleotide-binding</keyword>
<protein>
    <recommendedName>
        <fullName evidence="5">Actin-like ATPase domain-containing protein</fullName>
    </recommendedName>
</protein>
<organism evidence="3 4">
    <name type="scientific">Lepraria finkii</name>
    <dbReference type="NCBI Taxonomy" id="1340010"/>
    <lineage>
        <taxon>Eukaryota</taxon>
        <taxon>Fungi</taxon>
        <taxon>Dikarya</taxon>
        <taxon>Ascomycota</taxon>
        <taxon>Pezizomycotina</taxon>
        <taxon>Lecanoromycetes</taxon>
        <taxon>OSLEUM clade</taxon>
        <taxon>Lecanoromycetidae</taxon>
        <taxon>Lecanorales</taxon>
        <taxon>Lecanorineae</taxon>
        <taxon>Stereocaulaceae</taxon>
        <taxon>Lepraria</taxon>
    </lineage>
</organism>
<accession>A0ABR4AE19</accession>
<comment type="caution">
    <text evidence="3">The sequence shown here is derived from an EMBL/GenBank/DDBJ whole genome shotgun (WGS) entry which is preliminary data.</text>
</comment>
<dbReference type="Pfam" id="PF00012">
    <property type="entry name" value="HSP70"/>
    <property type="match status" value="1"/>
</dbReference>
<dbReference type="InterPro" id="IPR013126">
    <property type="entry name" value="Hsp_70_fam"/>
</dbReference>
<dbReference type="Gene3D" id="3.90.640.10">
    <property type="entry name" value="Actin, Chain A, domain 4"/>
    <property type="match status" value="1"/>
</dbReference>
<evidence type="ECO:0000256" key="1">
    <source>
        <dbReference type="ARBA" id="ARBA00022741"/>
    </source>
</evidence>
<dbReference type="EMBL" id="JBHFEH010000218">
    <property type="protein sequence ID" value="KAL2044082.1"/>
    <property type="molecule type" value="Genomic_DNA"/>
</dbReference>
<dbReference type="Proteomes" id="UP001590951">
    <property type="component" value="Unassembled WGS sequence"/>
</dbReference>
<dbReference type="PANTHER" id="PTHR14187:SF82">
    <property type="entry name" value="FAMILY CHAPERONE, PUTATIVE (AFU_ORTHOLOGUE AFUA_7G08575)-RELATED"/>
    <property type="match status" value="1"/>
</dbReference>
<evidence type="ECO:0000313" key="3">
    <source>
        <dbReference type="EMBL" id="KAL2044082.1"/>
    </source>
</evidence>
<dbReference type="CDD" id="cd10170">
    <property type="entry name" value="ASKHA_NBD_HSP70"/>
    <property type="match status" value="1"/>
</dbReference>